<feature type="domain" description="VTT" evidence="8">
    <location>
        <begin position="28"/>
        <end position="142"/>
    </location>
</feature>
<feature type="non-terminal residue" evidence="9">
    <location>
        <position position="143"/>
    </location>
</feature>
<comment type="subcellular location">
    <subcellularLocation>
        <location evidence="1">Cell membrane</location>
        <topology evidence="1">Multi-pass membrane protein</topology>
    </subcellularLocation>
</comment>
<dbReference type="InterPro" id="IPR051311">
    <property type="entry name" value="DedA_domain"/>
</dbReference>
<dbReference type="EMBL" id="CADCTR010002963">
    <property type="protein sequence ID" value="CAA9376130.1"/>
    <property type="molecule type" value="Genomic_DNA"/>
</dbReference>
<name>A0A6J4N6E0_9CHLR</name>
<protein>
    <recommendedName>
        <fullName evidence="8">VTT domain-containing protein</fullName>
    </recommendedName>
</protein>
<keyword evidence="6 7" id="KW-0472">Membrane</keyword>
<sequence length="143" mass="15278">MLRLFAKHSLLVVCLAVMLEEAGVPLPIPTDVMIVFAGAASVRSFSHLVLLFSLLSVASVTGASVLYAIVRRGGRPLVERFGRYVHLGPAQLARGERMLERGGWSAIAVGRAIPGLRYGTVVACGLLNVPYHRFVTAHLVGSS</sequence>
<evidence type="ECO:0000256" key="2">
    <source>
        <dbReference type="ARBA" id="ARBA00010792"/>
    </source>
</evidence>
<evidence type="ECO:0000256" key="4">
    <source>
        <dbReference type="ARBA" id="ARBA00022692"/>
    </source>
</evidence>
<gene>
    <name evidence="9" type="ORF">AVDCRST_MAG93-8833</name>
</gene>
<dbReference type="PANTHER" id="PTHR42709">
    <property type="entry name" value="ALKALINE PHOSPHATASE LIKE PROTEIN"/>
    <property type="match status" value="1"/>
</dbReference>
<evidence type="ECO:0000256" key="6">
    <source>
        <dbReference type="ARBA" id="ARBA00023136"/>
    </source>
</evidence>
<feature type="transmembrane region" description="Helical" evidence="7">
    <location>
        <begin position="47"/>
        <end position="70"/>
    </location>
</feature>
<evidence type="ECO:0000256" key="5">
    <source>
        <dbReference type="ARBA" id="ARBA00022989"/>
    </source>
</evidence>
<evidence type="ECO:0000313" key="9">
    <source>
        <dbReference type="EMBL" id="CAA9376130.1"/>
    </source>
</evidence>
<dbReference type="PANTHER" id="PTHR42709:SF6">
    <property type="entry name" value="UNDECAPRENYL PHOSPHATE TRANSPORTER A"/>
    <property type="match status" value="1"/>
</dbReference>
<dbReference type="InterPro" id="IPR032816">
    <property type="entry name" value="VTT_dom"/>
</dbReference>
<proteinExistence type="inferred from homology"/>
<evidence type="ECO:0000256" key="3">
    <source>
        <dbReference type="ARBA" id="ARBA00022475"/>
    </source>
</evidence>
<keyword evidence="3" id="KW-1003">Cell membrane</keyword>
<comment type="similarity">
    <text evidence="2">Belongs to the DedA family.</text>
</comment>
<keyword evidence="5 7" id="KW-1133">Transmembrane helix</keyword>
<accession>A0A6J4N6E0</accession>
<reference evidence="9" key="1">
    <citation type="submission" date="2020-02" db="EMBL/GenBank/DDBJ databases">
        <authorList>
            <person name="Meier V. D."/>
        </authorList>
    </citation>
    <scope>NUCLEOTIDE SEQUENCE</scope>
    <source>
        <strain evidence="9">AVDCRST_MAG93</strain>
    </source>
</reference>
<dbReference type="AlphaFoldDB" id="A0A6J4N6E0"/>
<keyword evidence="4 7" id="KW-0812">Transmembrane</keyword>
<organism evidence="9">
    <name type="scientific">uncultured Chloroflexia bacterium</name>
    <dbReference type="NCBI Taxonomy" id="1672391"/>
    <lineage>
        <taxon>Bacteria</taxon>
        <taxon>Bacillati</taxon>
        <taxon>Chloroflexota</taxon>
        <taxon>Chloroflexia</taxon>
        <taxon>environmental samples</taxon>
    </lineage>
</organism>
<evidence type="ECO:0000259" key="8">
    <source>
        <dbReference type="Pfam" id="PF09335"/>
    </source>
</evidence>
<evidence type="ECO:0000256" key="7">
    <source>
        <dbReference type="SAM" id="Phobius"/>
    </source>
</evidence>
<dbReference type="GO" id="GO:0005886">
    <property type="term" value="C:plasma membrane"/>
    <property type="evidence" value="ECO:0007669"/>
    <property type="project" value="UniProtKB-SubCell"/>
</dbReference>
<dbReference type="Pfam" id="PF09335">
    <property type="entry name" value="VTT_dom"/>
    <property type="match status" value="1"/>
</dbReference>
<evidence type="ECO:0000256" key="1">
    <source>
        <dbReference type="ARBA" id="ARBA00004651"/>
    </source>
</evidence>